<protein>
    <submittedName>
        <fullName evidence="1">Uncharacterized protein</fullName>
    </submittedName>
</protein>
<organism evidence="1 2">
    <name type="scientific">Gaetbulibacter aquiaggeris</name>
    <dbReference type="NCBI Taxonomy" id="1735373"/>
    <lineage>
        <taxon>Bacteria</taxon>
        <taxon>Pseudomonadati</taxon>
        <taxon>Bacteroidota</taxon>
        <taxon>Flavobacteriia</taxon>
        <taxon>Flavobacteriales</taxon>
        <taxon>Flavobacteriaceae</taxon>
        <taxon>Gaetbulibacter</taxon>
    </lineage>
</organism>
<gene>
    <name evidence="1" type="ORF">V8G56_01355</name>
</gene>
<comment type="caution">
    <text evidence="1">The sequence shown here is derived from an EMBL/GenBank/DDBJ whole genome shotgun (WGS) entry which is preliminary data.</text>
</comment>
<name>A0ABW7MKL8_9FLAO</name>
<reference evidence="1 2" key="1">
    <citation type="submission" date="2024-02" db="EMBL/GenBank/DDBJ databases">
        <title>A Gaetbulibacter species isolated from tidal flats and genomic insights of their niches.</title>
        <authorList>
            <person name="Ye Y."/>
        </authorList>
    </citation>
    <scope>NUCLEOTIDE SEQUENCE [LARGE SCALE GENOMIC DNA]</scope>
    <source>
        <strain evidence="1 2">KEM-8</strain>
    </source>
</reference>
<dbReference type="Proteomes" id="UP001610104">
    <property type="component" value="Unassembled WGS sequence"/>
</dbReference>
<dbReference type="RefSeq" id="WP_395436652.1">
    <property type="nucleotide sequence ID" value="NZ_JBAWKC010000001.1"/>
</dbReference>
<sequence length="144" mass="16489">MAFKSNALTKLWYVKEYKECVLKKLENASIKKYNPKKTFDQVKIFKINWRFFNVIFGIIVNAKGTKKRHTVLSNPVLVKPLSTVQNHVKENSRYKAIGNSRAKFSVPLSQFIILCLTENIINSPNAILLGAYPTKSIDNTRAIK</sequence>
<proteinExistence type="predicted"/>
<evidence type="ECO:0000313" key="2">
    <source>
        <dbReference type="Proteomes" id="UP001610104"/>
    </source>
</evidence>
<accession>A0ABW7MKL8</accession>
<dbReference type="EMBL" id="JBAWKC010000001">
    <property type="protein sequence ID" value="MFH6767366.1"/>
    <property type="molecule type" value="Genomic_DNA"/>
</dbReference>
<keyword evidence="2" id="KW-1185">Reference proteome</keyword>
<evidence type="ECO:0000313" key="1">
    <source>
        <dbReference type="EMBL" id="MFH6767366.1"/>
    </source>
</evidence>